<dbReference type="PROSITE" id="PS51186">
    <property type="entry name" value="GNAT"/>
    <property type="match status" value="1"/>
</dbReference>
<dbReference type="InterPro" id="IPR016181">
    <property type="entry name" value="Acyl_CoA_acyltransferase"/>
</dbReference>
<protein>
    <submittedName>
        <fullName evidence="2">GNAT family N-acetyltransferase</fullName>
    </submittedName>
</protein>
<dbReference type="SUPFAM" id="SSF55729">
    <property type="entry name" value="Acyl-CoA N-acyltransferases (Nat)"/>
    <property type="match status" value="1"/>
</dbReference>
<evidence type="ECO:0000259" key="1">
    <source>
        <dbReference type="PROSITE" id="PS51186"/>
    </source>
</evidence>
<proteinExistence type="predicted"/>
<feature type="domain" description="N-acetyltransferase" evidence="1">
    <location>
        <begin position="14"/>
        <end position="168"/>
    </location>
</feature>
<keyword evidence="2" id="KW-0808">Transferase</keyword>
<dbReference type="EMBL" id="DPVV01000375">
    <property type="protein sequence ID" value="HCL02981.1"/>
    <property type="molecule type" value="Genomic_DNA"/>
</dbReference>
<dbReference type="InterPro" id="IPR000182">
    <property type="entry name" value="GNAT_dom"/>
</dbReference>
<accession>A0A3D2X785</accession>
<dbReference type="Gene3D" id="3.40.630.30">
    <property type="match status" value="1"/>
</dbReference>
<sequence>MEWKELKAEEIEIILFKHFNRYQNVTRCWRKIEGEWVIKDIAFLEQWGEEDYKILVSCLKNTVSKGGVVFGAFADGYLKGFASVEGGIFGRDKEYMDLSCIHVSYDQRGSGMGKLLFRLCADWAREHGAKKLYISAHSAVESQAFYKAMGCDEAVEYNNEHVEKEPCDCQLEFVLS</sequence>
<dbReference type="CDD" id="cd04301">
    <property type="entry name" value="NAT_SF"/>
    <property type="match status" value="1"/>
</dbReference>
<dbReference type="Pfam" id="PF00583">
    <property type="entry name" value="Acetyltransf_1"/>
    <property type="match status" value="1"/>
</dbReference>
<dbReference type="AlphaFoldDB" id="A0A3D2X785"/>
<evidence type="ECO:0000313" key="3">
    <source>
        <dbReference type="Proteomes" id="UP000262969"/>
    </source>
</evidence>
<comment type="caution">
    <text evidence="2">The sequence shown here is derived from an EMBL/GenBank/DDBJ whole genome shotgun (WGS) entry which is preliminary data.</text>
</comment>
<reference evidence="2 3" key="1">
    <citation type="journal article" date="2018" name="Nat. Biotechnol.">
        <title>A standardized bacterial taxonomy based on genome phylogeny substantially revises the tree of life.</title>
        <authorList>
            <person name="Parks D.H."/>
            <person name="Chuvochina M."/>
            <person name="Waite D.W."/>
            <person name="Rinke C."/>
            <person name="Skarshewski A."/>
            <person name="Chaumeil P.A."/>
            <person name="Hugenholtz P."/>
        </authorList>
    </citation>
    <scope>NUCLEOTIDE SEQUENCE [LARGE SCALE GENOMIC DNA]</scope>
    <source>
        <strain evidence="2">UBA11728</strain>
    </source>
</reference>
<gene>
    <name evidence="2" type="ORF">DHW61_11330</name>
</gene>
<evidence type="ECO:0000313" key="2">
    <source>
        <dbReference type="EMBL" id="HCL02981.1"/>
    </source>
</evidence>
<name>A0A3D2X785_9FIRM</name>
<dbReference type="GO" id="GO:0016747">
    <property type="term" value="F:acyltransferase activity, transferring groups other than amino-acyl groups"/>
    <property type="evidence" value="ECO:0007669"/>
    <property type="project" value="InterPro"/>
</dbReference>
<dbReference type="Proteomes" id="UP000262969">
    <property type="component" value="Unassembled WGS sequence"/>
</dbReference>
<organism evidence="2 3">
    <name type="scientific">Lachnoclostridium phytofermentans</name>
    <dbReference type="NCBI Taxonomy" id="66219"/>
    <lineage>
        <taxon>Bacteria</taxon>
        <taxon>Bacillati</taxon>
        <taxon>Bacillota</taxon>
        <taxon>Clostridia</taxon>
        <taxon>Lachnospirales</taxon>
        <taxon>Lachnospiraceae</taxon>
    </lineage>
</organism>